<dbReference type="EMBL" id="BART01035373">
    <property type="protein sequence ID" value="GAH13819.1"/>
    <property type="molecule type" value="Genomic_DNA"/>
</dbReference>
<name>X1E9I3_9ZZZZ</name>
<dbReference type="InterPro" id="IPR011042">
    <property type="entry name" value="6-blade_b-propeller_TolB-like"/>
</dbReference>
<feature type="non-terminal residue" evidence="1">
    <location>
        <position position="1"/>
    </location>
</feature>
<proteinExistence type="predicted"/>
<evidence type="ECO:0000313" key="1">
    <source>
        <dbReference type="EMBL" id="GAH13819.1"/>
    </source>
</evidence>
<sequence>GSKWSDFVDGGDGFFYGIPCCARRVVKFNPLNKSLTEIGPDFGDDIGKWQCGVLANNGRIYCAPYRADHILKINTIDGTVETLDDVEIPEAGHFLWVSGALAADNFIYYMPYNARRIMRLNPDNDSLSSVGDNLGDEYCKYSGTVVGKDDRVYGIPRLATCIIKFDPTNPDMTSTVGEEVEKGFDCGNGVLGW</sequence>
<protein>
    <submittedName>
        <fullName evidence="1">Uncharacterized protein</fullName>
    </submittedName>
</protein>
<dbReference type="AlphaFoldDB" id="X1E9I3"/>
<organism evidence="1">
    <name type="scientific">marine sediment metagenome</name>
    <dbReference type="NCBI Taxonomy" id="412755"/>
    <lineage>
        <taxon>unclassified sequences</taxon>
        <taxon>metagenomes</taxon>
        <taxon>ecological metagenomes</taxon>
    </lineage>
</organism>
<dbReference type="SUPFAM" id="SSF63829">
    <property type="entry name" value="Calcium-dependent phosphotriesterase"/>
    <property type="match status" value="1"/>
</dbReference>
<accession>X1E9I3</accession>
<reference evidence="1" key="1">
    <citation type="journal article" date="2014" name="Front. Microbiol.">
        <title>High frequency of phylogenetically diverse reductive dehalogenase-homologous genes in deep subseafloor sedimentary metagenomes.</title>
        <authorList>
            <person name="Kawai M."/>
            <person name="Futagami T."/>
            <person name="Toyoda A."/>
            <person name="Takaki Y."/>
            <person name="Nishi S."/>
            <person name="Hori S."/>
            <person name="Arai W."/>
            <person name="Tsubouchi T."/>
            <person name="Morono Y."/>
            <person name="Uchiyama I."/>
            <person name="Ito T."/>
            <person name="Fujiyama A."/>
            <person name="Inagaki F."/>
            <person name="Takami H."/>
        </authorList>
    </citation>
    <scope>NUCLEOTIDE SEQUENCE</scope>
    <source>
        <strain evidence="1">Expedition CK06-06</strain>
    </source>
</reference>
<gene>
    <name evidence="1" type="ORF">S01H4_60114</name>
</gene>
<feature type="non-terminal residue" evidence="1">
    <location>
        <position position="193"/>
    </location>
</feature>
<comment type="caution">
    <text evidence="1">The sequence shown here is derived from an EMBL/GenBank/DDBJ whole genome shotgun (WGS) entry which is preliminary data.</text>
</comment>
<dbReference type="Gene3D" id="2.120.10.30">
    <property type="entry name" value="TolB, C-terminal domain"/>
    <property type="match status" value="1"/>
</dbReference>